<feature type="region of interest" description="Disordered" evidence="1">
    <location>
        <begin position="1"/>
        <end position="28"/>
    </location>
</feature>
<feature type="compositionally biased region" description="Low complexity" evidence="1">
    <location>
        <begin position="1"/>
        <end position="17"/>
    </location>
</feature>
<keyword evidence="3" id="KW-1185">Reference proteome</keyword>
<dbReference type="PANTHER" id="PTHR28241">
    <property type="entry name" value="MITOCHONDRIAL IMPORT PROTEIN 1"/>
    <property type="match status" value="1"/>
</dbReference>
<name>A0ABR4NZ70_9SACH</name>
<gene>
    <name evidence="2" type="ORF">RNJ44_03248</name>
</gene>
<dbReference type="Proteomes" id="UP001623330">
    <property type="component" value="Unassembled WGS sequence"/>
</dbReference>
<reference evidence="2 3" key="1">
    <citation type="submission" date="2024-05" db="EMBL/GenBank/DDBJ databases">
        <title>Long read based assembly of the Candida bracarensis genome reveals expanded adhesin content.</title>
        <authorList>
            <person name="Marcet-Houben M."/>
            <person name="Ksiezopolska E."/>
            <person name="Gabaldon T."/>
        </authorList>
    </citation>
    <scope>NUCLEOTIDE SEQUENCE [LARGE SCALE GENOMIC DNA]</scope>
    <source>
        <strain evidence="2 3">CBM6</strain>
    </source>
</reference>
<organism evidence="2 3">
    <name type="scientific">Nakaseomyces bracarensis</name>
    <dbReference type="NCBI Taxonomy" id="273131"/>
    <lineage>
        <taxon>Eukaryota</taxon>
        <taxon>Fungi</taxon>
        <taxon>Dikarya</taxon>
        <taxon>Ascomycota</taxon>
        <taxon>Saccharomycotina</taxon>
        <taxon>Saccharomycetes</taxon>
        <taxon>Saccharomycetales</taxon>
        <taxon>Saccharomycetaceae</taxon>
        <taxon>Nakaseomyces</taxon>
    </lineage>
</organism>
<evidence type="ECO:0000313" key="2">
    <source>
        <dbReference type="EMBL" id="KAL3234486.1"/>
    </source>
</evidence>
<sequence>MMLGREASVLSTSSSSSESRESRESRDEECDALISPGVMKTLVKYITECSINLVLPFLNGLMLGFGELVAHEVCWQYKWFYHGQGSAHKVFPTWRKEQIEPEKKELKRGTLNRVTESWDTLKSKFL</sequence>
<dbReference type="Pfam" id="PF08219">
    <property type="entry name" value="TOM13"/>
    <property type="match status" value="1"/>
</dbReference>
<evidence type="ECO:0000313" key="3">
    <source>
        <dbReference type="Proteomes" id="UP001623330"/>
    </source>
</evidence>
<dbReference type="EMBL" id="JBEVYD010000003">
    <property type="protein sequence ID" value="KAL3234486.1"/>
    <property type="molecule type" value="Genomic_DNA"/>
</dbReference>
<proteinExistence type="predicted"/>
<comment type="caution">
    <text evidence="2">The sequence shown here is derived from an EMBL/GenBank/DDBJ whole genome shotgun (WGS) entry which is preliminary data.</text>
</comment>
<accession>A0ABR4NZ70</accession>
<protein>
    <submittedName>
        <fullName evidence="2">Mitochondrial import protein 1</fullName>
    </submittedName>
</protein>
<dbReference type="PANTHER" id="PTHR28241:SF1">
    <property type="entry name" value="MITOCHONDRIAL IMPORT PROTEIN 1"/>
    <property type="match status" value="1"/>
</dbReference>
<dbReference type="InterPro" id="IPR013262">
    <property type="entry name" value="OMP_MIM1/TOM13_mt"/>
</dbReference>
<evidence type="ECO:0000256" key="1">
    <source>
        <dbReference type="SAM" id="MobiDB-lite"/>
    </source>
</evidence>